<dbReference type="PROSITE" id="PS51186">
    <property type="entry name" value="GNAT"/>
    <property type="match status" value="1"/>
</dbReference>
<dbReference type="OrthoDB" id="9798081at2"/>
<protein>
    <submittedName>
        <fullName evidence="2">Protein N-acetyltransferase, RimJ/RimL family</fullName>
    </submittedName>
</protein>
<organism evidence="2 3">
    <name type="scientific">Butyrivibrio fibrisolvens DSM 3071</name>
    <dbReference type="NCBI Taxonomy" id="1121131"/>
    <lineage>
        <taxon>Bacteria</taxon>
        <taxon>Bacillati</taxon>
        <taxon>Bacillota</taxon>
        <taxon>Clostridia</taxon>
        <taxon>Lachnospirales</taxon>
        <taxon>Lachnospiraceae</taxon>
        <taxon>Butyrivibrio</taxon>
    </lineage>
</organism>
<sequence length="350" mass="40370">MNMNQCYNVIYKFTNQDTEYGKIVFIKRIAHMLKKVVLVFHDNANTSLKELEEEKTYLSDFGIDLEIISSQRIQDIWSLYVGSTKAAAVKGDIPENVREVLFLCDDPEDFAYLKDKGAYVCGMITPVSDQGTSFEGAQYIFSEIDDVDADSFIKAYQRQAGEPWDILETDRLRIRETTVEDVDDLYKIYAEPSMTRYMEGLFEDPADEKRYMKDYIEKVYSLMGFGVWSLINKEDGKLIGRAGFSIRNGFDEPELGFFIGVPWQKQGFATESCAAIMEFGRNVLGFDKVQTLVKKENEVSIHLCEKLGFKIIDEVEIEEDIYGTSYMTQGRVSFGPEKRGRYVRLEWTYK</sequence>
<keyword evidence="3" id="KW-1185">Reference proteome</keyword>
<dbReference type="PANTHER" id="PTHR43792:SF1">
    <property type="entry name" value="N-ACETYLTRANSFERASE DOMAIN-CONTAINING PROTEIN"/>
    <property type="match status" value="1"/>
</dbReference>
<gene>
    <name evidence="2" type="ORF">SAMN02745229_03226</name>
</gene>
<evidence type="ECO:0000313" key="3">
    <source>
        <dbReference type="Proteomes" id="UP000184278"/>
    </source>
</evidence>
<dbReference type="InterPro" id="IPR000182">
    <property type="entry name" value="GNAT_dom"/>
</dbReference>
<dbReference type="STRING" id="1121131.SAMN02745229_03226"/>
<evidence type="ECO:0000259" key="1">
    <source>
        <dbReference type="PROSITE" id="PS51186"/>
    </source>
</evidence>
<dbReference type="AlphaFoldDB" id="A0A1M6BV02"/>
<dbReference type="GO" id="GO:0016747">
    <property type="term" value="F:acyltransferase activity, transferring groups other than amino-acyl groups"/>
    <property type="evidence" value="ECO:0007669"/>
    <property type="project" value="InterPro"/>
</dbReference>
<dbReference type="SUPFAM" id="SSF55729">
    <property type="entry name" value="Acyl-CoA N-acyltransferases (Nat)"/>
    <property type="match status" value="1"/>
</dbReference>
<accession>A0A1M6BV02</accession>
<reference evidence="3" key="1">
    <citation type="submission" date="2016-11" db="EMBL/GenBank/DDBJ databases">
        <authorList>
            <person name="Varghese N."/>
            <person name="Submissions S."/>
        </authorList>
    </citation>
    <scope>NUCLEOTIDE SEQUENCE [LARGE SCALE GENOMIC DNA]</scope>
    <source>
        <strain evidence="3">DSM 3071</strain>
    </source>
</reference>
<name>A0A1M6BV02_BUTFI</name>
<feature type="domain" description="N-acetyltransferase" evidence="1">
    <location>
        <begin position="172"/>
        <end position="332"/>
    </location>
</feature>
<evidence type="ECO:0000313" key="2">
    <source>
        <dbReference type="EMBL" id="SHI52586.1"/>
    </source>
</evidence>
<dbReference type="Pfam" id="PF13302">
    <property type="entry name" value="Acetyltransf_3"/>
    <property type="match status" value="1"/>
</dbReference>
<dbReference type="InterPro" id="IPR016181">
    <property type="entry name" value="Acyl_CoA_acyltransferase"/>
</dbReference>
<proteinExistence type="predicted"/>
<dbReference type="EMBL" id="FQXK01000032">
    <property type="protein sequence ID" value="SHI52586.1"/>
    <property type="molecule type" value="Genomic_DNA"/>
</dbReference>
<dbReference type="Gene3D" id="3.40.630.30">
    <property type="match status" value="1"/>
</dbReference>
<dbReference type="InterPro" id="IPR051531">
    <property type="entry name" value="N-acetyltransferase"/>
</dbReference>
<dbReference type="PANTHER" id="PTHR43792">
    <property type="entry name" value="GNAT FAMILY, PUTATIVE (AFU_ORTHOLOGUE AFUA_3G00765)-RELATED-RELATED"/>
    <property type="match status" value="1"/>
</dbReference>
<keyword evidence="2" id="KW-0808">Transferase</keyword>
<dbReference type="Proteomes" id="UP000184278">
    <property type="component" value="Unassembled WGS sequence"/>
</dbReference>